<keyword evidence="3" id="KW-0456">Lyase</keyword>
<dbReference type="AlphaFoldDB" id="A0A381WKV8"/>
<evidence type="ECO:0000259" key="4">
    <source>
        <dbReference type="Pfam" id="PF00291"/>
    </source>
</evidence>
<evidence type="ECO:0000256" key="3">
    <source>
        <dbReference type="ARBA" id="ARBA00023239"/>
    </source>
</evidence>
<gene>
    <name evidence="5" type="ORF">METZ01_LOCUS105785</name>
</gene>
<dbReference type="Gene3D" id="3.40.50.1100">
    <property type="match status" value="2"/>
</dbReference>
<comment type="cofactor">
    <cofactor evidence="1">
        <name>pyridoxal 5'-phosphate</name>
        <dbReference type="ChEBI" id="CHEBI:597326"/>
    </cofactor>
</comment>
<feature type="domain" description="Tryptophan synthase beta chain-like PALP" evidence="4">
    <location>
        <begin position="1"/>
        <end position="247"/>
    </location>
</feature>
<dbReference type="GO" id="GO:0004794">
    <property type="term" value="F:threonine deaminase activity"/>
    <property type="evidence" value="ECO:0007669"/>
    <property type="project" value="TreeGrafter"/>
</dbReference>
<dbReference type="GO" id="GO:0009097">
    <property type="term" value="P:isoleucine biosynthetic process"/>
    <property type="evidence" value="ECO:0007669"/>
    <property type="project" value="TreeGrafter"/>
</dbReference>
<dbReference type="GO" id="GO:0003941">
    <property type="term" value="F:L-serine ammonia-lyase activity"/>
    <property type="evidence" value="ECO:0007669"/>
    <property type="project" value="TreeGrafter"/>
</dbReference>
<protein>
    <recommendedName>
        <fullName evidence="4">Tryptophan synthase beta chain-like PALP domain-containing protein</fullName>
    </recommendedName>
</protein>
<name>A0A381WKV8_9ZZZZ</name>
<accession>A0A381WKV8</accession>
<dbReference type="InterPro" id="IPR036052">
    <property type="entry name" value="TrpB-like_PALP_sf"/>
</dbReference>
<keyword evidence="2" id="KW-0663">Pyridoxal phosphate</keyword>
<evidence type="ECO:0000256" key="2">
    <source>
        <dbReference type="ARBA" id="ARBA00022898"/>
    </source>
</evidence>
<dbReference type="PANTHER" id="PTHR48078">
    <property type="entry name" value="THREONINE DEHYDRATASE, MITOCHONDRIAL-RELATED"/>
    <property type="match status" value="1"/>
</dbReference>
<dbReference type="EMBL" id="UINC01012073">
    <property type="protein sequence ID" value="SVA52931.1"/>
    <property type="molecule type" value="Genomic_DNA"/>
</dbReference>
<reference evidence="5" key="1">
    <citation type="submission" date="2018-05" db="EMBL/GenBank/DDBJ databases">
        <authorList>
            <person name="Lanie J.A."/>
            <person name="Ng W.-L."/>
            <person name="Kazmierczak K.M."/>
            <person name="Andrzejewski T.M."/>
            <person name="Davidsen T.M."/>
            <person name="Wayne K.J."/>
            <person name="Tettelin H."/>
            <person name="Glass J.I."/>
            <person name="Rusch D."/>
            <person name="Podicherti R."/>
            <person name="Tsui H.-C.T."/>
            <person name="Winkler M.E."/>
        </authorList>
    </citation>
    <scope>NUCLEOTIDE SEQUENCE</scope>
</reference>
<dbReference type="SUPFAM" id="SSF53686">
    <property type="entry name" value="Tryptophan synthase beta subunit-like PLP-dependent enzymes"/>
    <property type="match status" value="1"/>
</dbReference>
<sequence>VVVATTGNHGAAVAAYAAAAGLRCVALTLESVPSTMKVLMQVYGAEVVALASGPERWTLMRKAVEEFGWTPMSGLADPPVGSNPFGIDGYKTIAYELITQLERTPDVVVVPTAYGDGLAGICRGFDDLRELGEIETVPRMVAAEALGPYSASLASESETPVSVSARPSVAFSIASPVATYQGIRAIRDTGGTSVVVNEDAKILAGQSQLASAGLYVEASAAIFLPAVAELAAGGEIHRDDIVVCIATSSGLKDVDATAGTLPAVPSIAPDLDDLALAIGEI</sequence>
<dbReference type="GO" id="GO:0006565">
    <property type="term" value="P:L-serine catabolic process"/>
    <property type="evidence" value="ECO:0007669"/>
    <property type="project" value="TreeGrafter"/>
</dbReference>
<organism evidence="5">
    <name type="scientific">marine metagenome</name>
    <dbReference type="NCBI Taxonomy" id="408172"/>
    <lineage>
        <taxon>unclassified sequences</taxon>
        <taxon>metagenomes</taxon>
        <taxon>ecological metagenomes</taxon>
    </lineage>
</organism>
<dbReference type="InterPro" id="IPR050147">
    <property type="entry name" value="Ser/Thr_Dehydratase"/>
</dbReference>
<feature type="non-terminal residue" evidence="5">
    <location>
        <position position="1"/>
    </location>
</feature>
<dbReference type="Pfam" id="PF00291">
    <property type="entry name" value="PALP"/>
    <property type="match status" value="1"/>
</dbReference>
<dbReference type="PANTHER" id="PTHR48078:SF6">
    <property type="entry name" value="L-THREONINE DEHYDRATASE CATABOLIC TDCB"/>
    <property type="match status" value="1"/>
</dbReference>
<dbReference type="GO" id="GO:0006567">
    <property type="term" value="P:L-threonine catabolic process"/>
    <property type="evidence" value="ECO:0007669"/>
    <property type="project" value="TreeGrafter"/>
</dbReference>
<dbReference type="InterPro" id="IPR001926">
    <property type="entry name" value="TrpB-like_PALP"/>
</dbReference>
<proteinExistence type="predicted"/>
<evidence type="ECO:0000256" key="1">
    <source>
        <dbReference type="ARBA" id="ARBA00001933"/>
    </source>
</evidence>
<evidence type="ECO:0000313" key="5">
    <source>
        <dbReference type="EMBL" id="SVA52931.1"/>
    </source>
</evidence>